<dbReference type="Proteomes" id="UP001562354">
    <property type="component" value="Unassembled WGS sequence"/>
</dbReference>
<protein>
    <submittedName>
        <fullName evidence="2">Uncharacterized protein</fullName>
    </submittedName>
</protein>
<sequence>MDCGQQSGPGKPDSLYRAPDVDGSMISILDGNEVRSHSRPTIKDMRRSVRNSTKAFSKRTLKTRATHPPWPPKLVLRESKQQIAEKEALGRPKSAEQILPDTIEAEGCPSLIKPRSYRVPLDRPSFHRIVRSFIQVERELYRAEQERGQLSSSESDQVHGSGRAAARRLSSLSESEGTTEHPNHHLDRADSVHLDQIASPETAAAVPSTGTVNTRSNITSDRLANSTLFPEVSHIEVAGRSSRDYADPPLHRVTSRETLQGSVISRDFAPSNLHPILQRNHVEAHISRGYANRDNAWKMGGERQLRASSESADDYPVHGTEGSVRNAPFMMESMHVDPSPRMSMHEVPRPRMLLHDDSHRQESRET</sequence>
<dbReference type="RefSeq" id="XP_069199514.1">
    <property type="nucleotide sequence ID" value="XM_069346644.1"/>
</dbReference>
<name>A0ABR3PAQ8_9PEZI</name>
<dbReference type="EMBL" id="JBFMKM010000010">
    <property type="protein sequence ID" value="KAL1303239.1"/>
    <property type="molecule type" value="Genomic_DNA"/>
</dbReference>
<accession>A0ABR3PAQ8</accession>
<feature type="compositionally biased region" description="Low complexity" evidence="1">
    <location>
        <begin position="160"/>
        <end position="176"/>
    </location>
</feature>
<proteinExistence type="predicted"/>
<feature type="region of interest" description="Disordered" evidence="1">
    <location>
        <begin position="1"/>
        <end position="22"/>
    </location>
</feature>
<comment type="caution">
    <text evidence="2">The sequence shown here is derived from an EMBL/GenBank/DDBJ whole genome shotgun (WGS) entry which is preliminary data.</text>
</comment>
<feature type="region of interest" description="Disordered" evidence="1">
    <location>
        <begin position="47"/>
        <end position="70"/>
    </location>
</feature>
<evidence type="ECO:0000313" key="2">
    <source>
        <dbReference type="EMBL" id="KAL1303239.1"/>
    </source>
</evidence>
<feature type="compositionally biased region" description="Basic residues" evidence="1">
    <location>
        <begin position="56"/>
        <end position="65"/>
    </location>
</feature>
<evidence type="ECO:0000256" key="1">
    <source>
        <dbReference type="SAM" id="MobiDB-lite"/>
    </source>
</evidence>
<dbReference type="GeneID" id="95980353"/>
<feature type="region of interest" description="Disordered" evidence="1">
    <location>
        <begin position="307"/>
        <end position="329"/>
    </location>
</feature>
<reference evidence="2 3" key="1">
    <citation type="submission" date="2024-07" db="EMBL/GenBank/DDBJ databases">
        <title>Draft sequence of the Neodothiora populina.</title>
        <authorList>
            <person name="Drown D.D."/>
            <person name="Schuette U.S."/>
            <person name="Buechlein A.B."/>
            <person name="Rusch D.R."/>
            <person name="Winton L.W."/>
            <person name="Adams G.A."/>
        </authorList>
    </citation>
    <scope>NUCLEOTIDE SEQUENCE [LARGE SCALE GENOMIC DNA]</scope>
    <source>
        <strain evidence="2 3">CPC 39397</strain>
    </source>
</reference>
<evidence type="ECO:0000313" key="3">
    <source>
        <dbReference type="Proteomes" id="UP001562354"/>
    </source>
</evidence>
<gene>
    <name evidence="2" type="ORF">AAFC00_006654</name>
</gene>
<keyword evidence="3" id="KW-1185">Reference proteome</keyword>
<organism evidence="2 3">
    <name type="scientific">Neodothiora populina</name>
    <dbReference type="NCBI Taxonomy" id="2781224"/>
    <lineage>
        <taxon>Eukaryota</taxon>
        <taxon>Fungi</taxon>
        <taxon>Dikarya</taxon>
        <taxon>Ascomycota</taxon>
        <taxon>Pezizomycotina</taxon>
        <taxon>Dothideomycetes</taxon>
        <taxon>Dothideomycetidae</taxon>
        <taxon>Dothideales</taxon>
        <taxon>Dothioraceae</taxon>
        <taxon>Neodothiora</taxon>
    </lineage>
</organism>
<feature type="region of interest" description="Disordered" evidence="1">
    <location>
        <begin position="145"/>
        <end position="186"/>
    </location>
</feature>